<comment type="function">
    <text evidence="7">Required for formation of the rod structure of the flagellar apparatus. Together with FliI and FliH, may constitute the export apparatus of flagellin.</text>
</comment>
<dbReference type="InterPro" id="IPR001712">
    <property type="entry name" value="T3SS_FHIPEP"/>
</dbReference>
<dbReference type="InterPro" id="IPR006301">
    <property type="entry name" value="FlhA"/>
</dbReference>
<keyword evidence="7" id="KW-1005">Bacterial flagellum biogenesis</keyword>
<proteinExistence type="inferred from homology"/>
<dbReference type="RefSeq" id="WP_006300471.1">
    <property type="nucleotide sequence ID" value="NZ_CM001022.1"/>
</dbReference>
<dbReference type="GO" id="GO:0044780">
    <property type="term" value="P:bacterial-type flagellum assembly"/>
    <property type="evidence" value="ECO:0007669"/>
    <property type="project" value="InterPro"/>
</dbReference>
<feature type="transmembrane region" description="Helical" evidence="7">
    <location>
        <begin position="203"/>
        <end position="224"/>
    </location>
</feature>
<dbReference type="NCBIfam" id="TIGR01398">
    <property type="entry name" value="FlhA"/>
    <property type="match status" value="1"/>
</dbReference>
<accession>E3CVU5</accession>
<dbReference type="InterPro" id="IPR042194">
    <property type="entry name" value="FHIPEP_1"/>
</dbReference>
<dbReference type="eggNOG" id="COG1298">
    <property type="taxonomic scope" value="Bacteria"/>
</dbReference>
<comment type="similarity">
    <text evidence="2 7">Belongs to the FHIPEP (flagella/HR/invasion proteins export pore) family.</text>
</comment>
<organism evidence="9 10">
    <name type="scientific">Aminomonas paucivorans DSM 12260</name>
    <dbReference type="NCBI Taxonomy" id="584708"/>
    <lineage>
        <taxon>Bacteria</taxon>
        <taxon>Thermotogati</taxon>
        <taxon>Synergistota</taxon>
        <taxon>Synergistia</taxon>
        <taxon>Synergistales</taxon>
        <taxon>Synergistaceae</taxon>
        <taxon>Aminomonas</taxon>
    </lineage>
</organism>
<keyword evidence="10" id="KW-1185">Reference proteome</keyword>
<dbReference type="STRING" id="584708.Apau_0868"/>
<keyword evidence="7" id="KW-1006">Bacterial flagellum protein export</keyword>
<evidence type="ECO:0000256" key="6">
    <source>
        <dbReference type="ARBA" id="ARBA00023136"/>
    </source>
</evidence>
<dbReference type="Proteomes" id="UP000005096">
    <property type="component" value="Chromosome"/>
</dbReference>
<evidence type="ECO:0000313" key="9">
    <source>
        <dbReference type="EMBL" id="EFQ23296.1"/>
    </source>
</evidence>
<dbReference type="HOGENOM" id="CLU_015346_3_0_0"/>
<keyword evidence="9" id="KW-0282">Flagellum</keyword>
<evidence type="ECO:0000313" key="10">
    <source>
        <dbReference type="Proteomes" id="UP000005096"/>
    </source>
</evidence>
<keyword evidence="3 7" id="KW-1003">Cell membrane</keyword>
<dbReference type="PANTHER" id="PTHR30161">
    <property type="entry name" value="FLAGELLAR EXPORT PROTEIN, MEMBRANE FLHA SUBUNIT-RELATED"/>
    <property type="match status" value="1"/>
</dbReference>
<dbReference type="PIRSF" id="PIRSF005419">
    <property type="entry name" value="FlhA"/>
    <property type="match status" value="1"/>
</dbReference>
<dbReference type="InterPro" id="IPR042196">
    <property type="entry name" value="FHIPEP_4"/>
</dbReference>
<dbReference type="GO" id="GO:0009306">
    <property type="term" value="P:protein secretion"/>
    <property type="evidence" value="ECO:0007669"/>
    <property type="project" value="InterPro"/>
</dbReference>
<comment type="subcellular location">
    <subcellularLocation>
        <location evidence="1 7">Cell membrane</location>
        <topology evidence="1 7">Multi-pass membrane protein</topology>
    </subcellularLocation>
</comment>
<keyword evidence="7" id="KW-0813">Transport</keyword>
<dbReference type="AlphaFoldDB" id="E3CVU5"/>
<evidence type="ECO:0000256" key="1">
    <source>
        <dbReference type="ARBA" id="ARBA00004651"/>
    </source>
</evidence>
<keyword evidence="7" id="KW-0653">Protein transport</keyword>
<reference evidence="9 10" key="1">
    <citation type="journal article" date="2010" name="Stand. Genomic Sci.">
        <title>Non-contiguous finished genome sequence of Aminomonas paucivorans type strain (GLU-3).</title>
        <authorList>
            <person name="Pitluck S."/>
            <person name="Yasawong M."/>
            <person name="Held B."/>
            <person name="Lapidus A."/>
            <person name="Nolan M."/>
            <person name="Copeland A."/>
            <person name="Lucas S."/>
            <person name="Del Rio T.G."/>
            <person name="Tice H."/>
            <person name="Cheng J.F."/>
            <person name="Chertkov O."/>
            <person name="Goodwin L."/>
            <person name="Tapia R."/>
            <person name="Han C."/>
            <person name="Liolios K."/>
            <person name="Ivanova N."/>
            <person name="Mavromatis K."/>
            <person name="Ovchinnikova G."/>
            <person name="Pati A."/>
            <person name="Chen A."/>
            <person name="Palaniappan K."/>
            <person name="Land M."/>
            <person name="Hauser L."/>
            <person name="Chang Y.J."/>
            <person name="Jeffries C.D."/>
            <person name="Pukall R."/>
            <person name="Spring S."/>
            <person name="Rohde M."/>
            <person name="Sikorski J."/>
            <person name="Goker M."/>
            <person name="Woyke T."/>
            <person name="Bristow J."/>
            <person name="Eisen J.A."/>
            <person name="Markowitz V."/>
            <person name="Hugenholtz P."/>
            <person name="Kyrpides N.C."/>
            <person name="Klenk H.P."/>
        </authorList>
    </citation>
    <scope>NUCLEOTIDE SEQUENCE [LARGE SCALE GENOMIC DNA]</scope>
    <source>
        <strain evidence="9 10">DSM 12260</strain>
    </source>
</reference>
<name>E3CVU5_9BACT</name>
<keyword evidence="5 7" id="KW-1133">Transmembrane helix</keyword>
<dbReference type="PANTHER" id="PTHR30161:SF1">
    <property type="entry name" value="FLAGELLAR BIOSYNTHESIS PROTEIN FLHA-RELATED"/>
    <property type="match status" value="1"/>
</dbReference>
<feature type="compositionally biased region" description="Gly residues" evidence="8">
    <location>
        <begin position="338"/>
        <end position="353"/>
    </location>
</feature>
<feature type="transmembrane region" description="Helical" evidence="7">
    <location>
        <begin position="285"/>
        <end position="318"/>
    </location>
</feature>
<feature type="region of interest" description="Disordered" evidence="8">
    <location>
        <begin position="330"/>
        <end position="364"/>
    </location>
</feature>
<dbReference type="PRINTS" id="PR00949">
    <property type="entry name" value="TYPE3IMAPROT"/>
</dbReference>
<dbReference type="InterPro" id="IPR042193">
    <property type="entry name" value="FHIPEP_3"/>
</dbReference>
<evidence type="ECO:0000256" key="7">
    <source>
        <dbReference type="RuleBase" id="RU364093"/>
    </source>
</evidence>
<evidence type="ECO:0000256" key="5">
    <source>
        <dbReference type="ARBA" id="ARBA00022989"/>
    </source>
</evidence>
<feature type="transmembrane region" description="Helical" evidence="7">
    <location>
        <begin position="116"/>
        <end position="134"/>
    </location>
</feature>
<protein>
    <recommendedName>
        <fullName evidence="7">Flagellar biosynthesis protein FlhA</fullName>
    </recommendedName>
</protein>
<sequence length="706" mass="75349">MADSAASQSLSKKMLQYADIGIALMLVLIVGMMIIPLPTMLLDVLLALNITFGVVVLLTTFYVHQALEISAFPTILLIATLFRLALNVSTTRLVLLQGYAGEVINAFGNFVVGGNYVVGGVVFLILVVIQFLVITKGAERVAEVAARFTLDAMPGKQMAIDADLNAGMIDEQEARKRRLNIQREADFYGAMDGASKFVKGDAIAGLIITVINILGGLAIGVFQRGMEPQQALGTYSLLTVGDGLVAQIPALLLSTATGIIVTRAAGESDLGRDMVTSLTRNHRPLYIGSGLLFALAVVPGLPTIPFGVLGVGLAMMAYGIQREGKVQELAGPAKGAGPSAGGGGPQGGGAPGGGPTPAPGSPENVLPLLTVDPMEVEIGYALIPMVDPSQGGDMLERIGTIRRQMAMDLGLVVPPIRIRDNIQLKPTEYILRVKGSEVGRGELLPDHYLAMNTSGSDDVLVGIPTTEPAFGLPAVWISAELREQAEGMGYTVVDCPSVLATHLSEVIKRYGADLLTRQEVQKLLDLVKDNNPAVVGELTAALNLGEIQKVLQNLVKEQVSIRDLVSIFETLADHGRFTRSVDYLTERTREALARTITFRLQDREGGVAVQTLSPRWEQRIKDSLQGDLLQGWQLGLSPQEIQSLIQTVSASAEQMALGGLTPILLVHPDVRLIVRRILESALPQVFVISYNEIAPGAQLKSLGMVE</sequence>
<keyword evidence="9" id="KW-0969">Cilium</keyword>
<evidence type="ECO:0000256" key="4">
    <source>
        <dbReference type="ARBA" id="ARBA00022692"/>
    </source>
</evidence>
<dbReference type="OrthoDB" id="9759185at2"/>
<dbReference type="GO" id="GO:0005886">
    <property type="term" value="C:plasma membrane"/>
    <property type="evidence" value="ECO:0007669"/>
    <property type="project" value="UniProtKB-SubCell"/>
</dbReference>
<evidence type="ECO:0000256" key="2">
    <source>
        <dbReference type="ARBA" id="ARBA00008835"/>
    </source>
</evidence>
<gene>
    <name evidence="7" type="primary">flhA</name>
    <name evidence="9" type="ORF">Apau_0868</name>
</gene>
<dbReference type="Gene3D" id="1.10.8.540">
    <property type="entry name" value="FHIPEP family, domain 3"/>
    <property type="match status" value="1"/>
</dbReference>
<dbReference type="EMBL" id="CM001022">
    <property type="protein sequence ID" value="EFQ23296.1"/>
    <property type="molecule type" value="Genomic_DNA"/>
</dbReference>
<keyword evidence="9" id="KW-0966">Cell projection</keyword>
<feature type="transmembrane region" description="Helical" evidence="7">
    <location>
        <begin position="20"/>
        <end position="38"/>
    </location>
</feature>
<comment type="caution">
    <text evidence="7">Lacks conserved residue(s) required for the propagation of feature annotation.</text>
</comment>
<dbReference type="InterPro" id="IPR025505">
    <property type="entry name" value="FHIPEP_CS"/>
</dbReference>
<feature type="transmembrane region" description="Helical" evidence="7">
    <location>
        <begin position="244"/>
        <end position="265"/>
    </location>
</feature>
<evidence type="ECO:0000256" key="8">
    <source>
        <dbReference type="SAM" id="MobiDB-lite"/>
    </source>
</evidence>
<keyword evidence="4 7" id="KW-0812">Transmembrane</keyword>
<dbReference type="Gene3D" id="3.40.50.12790">
    <property type="entry name" value="FHIPEP family, domain 4"/>
    <property type="match status" value="1"/>
</dbReference>
<keyword evidence="6 7" id="KW-0472">Membrane</keyword>
<evidence type="ECO:0000256" key="3">
    <source>
        <dbReference type="ARBA" id="ARBA00022475"/>
    </source>
</evidence>
<feature type="transmembrane region" description="Helical" evidence="7">
    <location>
        <begin position="44"/>
        <end position="63"/>
    </location>
</feature>
<dbReference type="Gene3D" id="3.40.30.60">
    <property type="entry name" value="FHIPEP family, domain 1"/>
    <property type="match status" value="1"/>
</dbReference>
<dbReference type="PROSITE" id="PS00994">
    <property type="entry name" value="FHIPEP"/>
    <property type="match status" value="1"/>
</dbReference>
<dbReference type="PaxDb" id="584708-Apau_0868"/>
<dbReference type="Pfam" id="PF00771">
    <property type="entry name" value="FHIPEP"/>
    <property type="match status" value="1"/>
</dbReference>